<comment type="caution">
    <text evidence="8">The sequence shown here is derived from an EMBL/GenBank/DDBJ whole genome shotgun (WGS) entry which is preliminary data.</text>
</comment>
<evidence type="ECO:0000313" key="7">
    <source>
        <dbReference type="EMBL" id="CUX80344.1"/>
    </source>
</evidence>
<comment type="subcellular location">
    <subcellularLocation>
        <location evidence="1">Cell membrane</location>
        <topology evidence="1">Multi-pass membrane protein</topology>
    </subcellularLocation>
</comment>
<evidence type="ECO:0000256" key="3">
    <source>
        <dbReference type="ARBA" id="ARBA00022692"/>
    </source>
</evidence>
<dbReference type="GO" id="GO:0043190">
    <property type="term" value="C:ATP-binding cassette (ABC) transporter complex"/>
    <property type="evidence" value="ECO:0007669"/>
    <property type="project" value="InterPro"/>
</dbReference>
<evidence type="ECO:0000313" key="10">
    <source>
        <dbReference type="Proteomes" id="UP000182045"/>
    </source>
</evidence>
<dbReference type="AlphaFoldDB" id="A0A0P7YUM0"/>
<dbReference type="PANTHER" id="PTHR33529:SF6">
    <property type="entry name" value="YJGP_YJGQ FAMILY PERMEASE"/>
    <property type="match status" value="1"/>
</dbReference>
<feature type="transmembrane region" description="Helical" evidence="6">
    <location>
        <begin position="337"/>
        <end position="357"/>
    </location>
</feature>
<dbReference type="RefSeq" id="WP_072245406.1">
    <property type="nucleotide sequence ID" value="NZ_FBYC01000004.1"/>
</dbReference>
<gene>
    <name evidence="8" type="primary">lptF</name>
    <name evidence="7" type="ORF">Ga0058931_1053</name>
    <name evidence="8" type="ORF">HLUCCA05_13260</name>
</gene>
<keyword evidence="2" id="KW-1003">Cell membrane</keyword>
<evidence type="ECO:0000256" key="6">
    <source>
        <dbReference type="SAM" id="Phobius"/>
    </source>
</evidence>
<dbReference type="InterPro" id="IPR005495">
    <property type="entry name" value="LptG/LptF_permease"/>
</dbReference>
<dbReference type="Proteomes" id="UP000182045">
    <property type="component" value="Unassembled WGS sequence"/>
</dbReference>
<dbReference type="Pfam" id="PF03739">
    <property type="entry name" value="LptF_LptG"/>
    <property type="match status" value="1"/>
</dbReference>
<keyword evidence="5 6" id="KW-0472">Membrane</keyword>
<keyword evidence="3 6" id="KW-0812">Transmembrane</keyword>
<sequence length="366" mass="39168">MSRIDRYLLAQLLSVFAFFTLVLVAVYWVNRAARLFDAVVGDGQSFWVFLELSALTLPNVFRVVLPLSAFAAAVYVAIRMTRDNEMVVLQGTGISFTRLLRPVAVFGLIVALMLGALMHVLSPMSRAQLAERQVAIAGNISARLLRAGEFLQPADGIVVFIREISEDGTLNDVFLSDSRAAERRVDYNAKQALLVTVTGSAVLVMLDGVALAYEGSNGRLTTLGFDELTYDIGALIAPGGRRVDVVELPTATLLGVNAAARAALGVTLAEVRFELASRVAQPLLAVITALVGFTALFLGQFSRLGAWRQVLAAIMVLIVIQLLANATAGVALRRAELAALAFTPVVAGLAVVGAMLWSATRRKGRL</sequence>
<dbReference type="Proteomes" id="UP000050413">
    <property type="component" value="Unassembled WGS sequence"/>
</dbReference>
<evidence type="ECO:0000313" key="8">
    <source>
        <dbReference type="EMBL" id="KPP92987.1"/>
    </source>
</evidence>
<feature type="transmembrane region" description="Helical" evidence="6">
    <location>
        <begin position="310"/>
        <end position="331"/>
    </location>
</feature>
<dbReference type="EMBL" id="FBYC01000004">
    <property type="protein sequence ID" value="CUX80344.1"/>
    <property type="molecule type" value="Genomic_DNA"/>
</dbReference>
<evidence type="ECO:0000313" key="9">
    <source>
        <dbReference type="Proteomes" id="UP000050413"/>
    </source>
</evidence>
<dbReference type="EMBL" id="LJSG01000010">
    <property type="protein sequence ID" value="KPP92987.1"/>
    <property type="molecule type" value="Genomic_DNA"/>
</dbReference>
<evidence type="ECO:0000256" key="5">
    <source>
        <dbReference type="ARBA" id="ARBA00023136"/>
    </source>
</evidence>
<protein>
    <submittedName>
        <fullName evidence="8">Lipopolysaccharide export system permease component LptF</fullName>
    </submittedName>
    <submittedName>
        <fullName evidence="7">Lipopolysaccharide export system permease protein</fullName>
    </submittedName>
</protein>
<keyword evidence="10" id="KW-1185">Reference proteome</keyword>
<feature type="transmembrane region" description="Helical" evidence="6">
    <location>
        <begin position="7"/>
        <end position="29"/>
    </location>
</feature>
<feature type="transmembrane region" description="Helical" evidence="6">
    <location>
        <begin position="99"/>
        <end position="121"/>
    </location>
</feature>
<evidence type="ECO:0000256" key="1">
    <source>
        <dbReference type="ARBA" id="ARBA00004651"/>
    </source>
</evidence>
<reference evidence="8 9" key="1">
    <citation type="submission" date="2015-09" db="EMBL/GenBank/DDBJ databases">
        <title>Identification and resolution of microdiversity through metagenomic sequencing of parallel consortia.</title>
        <authorList>
            <person name="Nelson W.C."/>
            <person name="Romine M.F."/>
            <person name="Lindemann S.R."/>
        </authorList>
    </citation>
    <scope>NUCLEOTIDE SEQUENCE [LARGE SCALE GENOMIC DNA]</scope>
    <source>
        <strain evidence="8">HL-91</strain>
    </source>
</reference>
<dbReference type="PANTHER" id="PTHR33529">
    <property type="entry name" value="SLR0882 PROTEIN-RELATED"/>
    <property type="match status" value="1"/>
</dbReference>
<organism evidence="8 9">
    <name type="scientific">Roseibaca calidilacus</name>
    <dbReference type="NCBI Taxonomy" id="1666912"/>
    <lineage>
        <taxon>Bacteria</taxon>
        <taxon>Pseudomonadati</taxon>
        <taxon>Pseudomonadota</taxon>
        <taxon>Alphaproteobacteria</taxon>
        <taxon>Rhodobacterales</taxon>
        <taxon>Paracoccaceae</taxon>
        <taxon>Roseinatronobacter</taxon>
    </lineage>
</organism>
<name>A0A0P7YUM0_9RHOB</name>
<proteinExistence type="predicted"/>
<dbReference type="InterPro" id="IPR030922">
    <property type="entry name" value="LptF"/>
</dbReference>
<evidence type="ECO:0000256" key="2">
    <source>
        <dbReference type="ARBA" id="ARBA00022475"/>
    </source>
</evidence>
<feature type="transmembrane region" description="Helical" evidence="6">
    <location>
        <begin position="60"/>
        <end position="78"/>
    </location>
</feature>
<dbReference type="STRING" id="1666912.Ga0058931_1053"/>
<accession>A0A0P7YUM0</accession>
<dbReference type="NCBIfam" id="TIGR04407">
    <property type="entry name" value="LptF_YjgP"/>
    <property type="match status" value="1"/>
</dbReference>
<feature type="transmembrane region" description="Helical" evidence="6">
    <location>
        <begin position="279"/>
        <end position="298"/>
    </location>
</feature>
<dbReference type="GO" id="GO:0015920">
    <property type="term" value="P:lipopolysaccharide transport"/>
    <property type="evidence" value="ECO:0007669"/>
    <property type="project" value="TreeGrafter"/>
</dbReference>
<dbReference type="GO" id="GO:0055085">
    <property type="term" value="P:transmembrane transport"/>
    <property type="evidence" value="ECO:0007669"/>
    <property type="project" value="InterPro"/>
</dbReference>
<reference evidence="7 10" key="2">
    <citation type="submission" date="2016-01" db="EMBL/GenBank/DDBJ databases">
        <authorList>
            <person name="Varghese N."/>
        </authorList>
    </citation>
    <scope>NUCLEOTIDE SEQUENCE [LARGE SCALE GENOMIC DNA]</scope>
    <source>
        <strain evidence="7 10">HL-91</strain>
    </source>
</reference>
<keyword evidence="4 6" id="KW-1133">Transmembrane helix</keyword>
<evidence type="ECO:0000256" key="4">
    <source>
        <dbReference type="ARBA" id="ARBA00022989"/>
    </source>
</evidence>